<gene>
    <name evidence="1" type="ORF">GCM10012284_58150</name>
</gene>
<dbReference type="RefSeq" id="WP_189082528.1">
    <property type="nucleotide sequence ID" value="NZ_BMMX01000050.1"/>
</dbReference>
<name>A0A8J3FSP8_9ACTN</name>
<dbReference type="Proteomes" id="UP000656042">
    <property type="component" value="Unassembled WGS sequence"/>
</dbReference>
<protein>
    <submittedName>
        <fullName evidence="1">Uncharacterized protein</fullName>
    </submittedName>
</protein>
<reference evidence="1" key="2">
    <citation type="submission" date="2020-09" db="EMBL/GenBank/DDBJ databases">
        <authorList>
            <person name="Sun Q."/>
            <person name="Zhou Y."/>
        </authorList>
    </citation>
    <scope>NUCLEOTIDE SEQUENCE</scope>
    <source>
        <strain evidence="1">CGMCC 4.7299</strain>
    </source>
</reference>
<dbReference type="EMBL" id="BMMX01000050">
    <property type="protein sequence ID" value="GGL15900.1"/>
    <property type="molecule type" value="Genomic_DNA"/>
</dbReference>
<dbReference type="AlphaFoldDB" id="A0A8J3FSP8"/>
<proteinExistence type="predicted"/>
<evidence type="ECO:0000313" key="2">
    <source>
        <dbReference type="Proteomes" id="UP000656042"/>
    </source>
</evidence>
<reference evidence="1" key="1">
    <citation type="journal article" date="2014" name="Int. J. Syst. Evol. Microbiol.">
        <title>Complete genome sequence of Corynebacterium casei LMG S-19264T (=DSM 44701T), isolated from a smear-ripened cheese.</title>
        <authorList>
            <consortium name="US DOE Joint Genome Institute (JGI-PGF)"/>
            <person name="Walter F."/>
            <person name="Albersmeier A."/>
            <person name="Kalinowski J."/>
            <person name="Ruckert C."/>
        </authorList>
    </citation>
    <scope>NUCLEOTIDE SEQUENCE</scope>
    <source>
        <strain evidence="1">CGMCC 4.7299</strain>
    </source>
</reference>
<comment type="caution">
    <text evidence="1">The sequence shown here is derived from an EMBL/GenBank/DDBJ whole genome shotgun (WGS) entry which is preliminary data.</text>
</comment>
<evidence type="ECO:0000313" key="1">
    <source>
        <dbReference type="EMBL" id="GGL15900.1"/>
    </source>
</evidence>
<sequence>MANWERRGVAARLRTETQQLLDTDLAQSDAAVQQRYRLIIADTSDDLEAEDREEHRHRVAAAQDEPCERWCAAPADEQRVRRRVEASLGRRVVAASRLDDWESSVTAYARAARYRPADELLDALLPDISDLRMLLDDRHTATSLRQTTRLIAQMAGLISLSLLKPTPIWRLGDGAAPRA</sequence>
<organism evidence="1 2">
    <name type="scientific">Mangrovihabitans endophyticus</name>
    <dbReference type="NCBI Taxonomy" id="1751298"/>
    <lineage>
        <taxon>Bacteria</taxon>
        <taxon>Bacillati</taxon>
        <taxon>Actinomycetota</taxon>
        <taxon>Actinomycetes</taxon>
        <taxon>Micromonosporales</taxon>
        <taxon>Micromonosporaceae</taxon>
        <taxon>Mangrovihabitans</taxon>
    </lineage>
</organism>
<accession>A0A8J3FSP8</accession>
<keyword evidence="2" id="KW-1185">Reference proteome</keyword>